<dbReference type="EMBL" id="DVNK01000027">
    <property type="protein sequence ID" value="HIU46383.1"/>
    <property type="molecule type" value="Genomic_DNA"/>
</dbReference>
<dbReference type="GO" id="GO:0006269">
    <property type="term" value="P:DNA replication, synthesis of primer"/>
    <property type="evidence" value="ECO:0007669"/>
    <property type="project" value="UniProtKB-UniRule"/>
</dbReference>
<dbReference type="GO" id="GO:1990077">
    <property type="term" value="C:primosome complex"/>
    <property type="evidence" value="ECO:0007669"/>
    <property type="project" value="UniProtKB-KW"/>
</dbReference>
<evidence type="ECO:0000256" key="4">
    <source>
        <dbReference type="ARBA" id="ARBA00022695"/>
    </source>
</evidence>
<dbReference type="Gene3D" id="3.90.580.10">
    <property type="entry name" value="Zinc finger, CHC2-type domain"/>
    <property type="match status" value="1"/>
</dbReference>
<dbReference type="Gene3D" id="3.90.980.10">
    <property type="entry name" value="DNA primase, catalytic core, N-terminal domain"/>
    <property type="match status" value="1"/>
</dbReference>
<dbReference type="Pfam" id="PF08275">
    <property type="entry name" value="DNAG_N"/>
    <property type="match status" value="1"/>
</dbReference>
<dbReference type="SUPFAM" id="SSF56731">
    <property type="entry name" value="DNA primase core"/>
    <property type="match status" value="1"/>
</dbReference>
<dbReference type="InterPro" id="IPR013264">
    <property type="entry name" value="DNAG_N"/>
</dbReference>
<evidence type="ECO:0000256" key="8">
    <source>
        <dbReference type="ARBA" id="ARBA00022833"/>
    </source>
</evidence>
<dbReference type="InterPro" id="IPR006295">
    <property type="entry name" value="DNA_primase_DnaG"/>
</dbReference>
<organism evidence="16 17">
    <name type="scientific">Candidatus Fimadaptatus faecigallinarum</name>
    <dbReference type="NCBI Taxonomy" id="2840814"/>
    <lineage>
        <taxon>Bacteria</taxon>
        <taxon>Bacillati</taxon>
        <taxon>Bacillota</taxon>
        <taxon>Clostridia</taxon>
        <taxon>Eubacteriales</taxon>
        <taxon>Candidatus Fimadaptatus</taxon>
    </lineage>
</organism>
<evidence type="ECO:0000256" key="6">
    <source>
        <dbReference type="ARBA" id="ARBA00022723"/>
    </source>
</evidence>
<dbReference type="Pfam" id="PF10410">
    <property type="entry name" value="DnaB_bind"/>
    <property type="match status" value="1"/>
</dbReference>
<proteinExistence type="inferred from homology"/>
<comment type="similarity">
    <text evidence="12 13">Belongs to the DnaG primase family.</text>
</comment>
<feature type="domain" description="Toprim" evidence="15">
    <location>
        <begin position="255"/>
        <end position="336"/>
    </location>
</feature>
<dbReference type="FunFam" id="3.90.580.10:FF:000001">
    <property type="entry name" value="DNA primase"/>
    <property type="match status" value="1"/>
</dbReference>
<sequence length="584" mass="66174">MASGNDWIDRLRESVDIVDVVGDYVSLKPKGHRHWACCPFHNEKTPSFSVDSRTQMFYCFGCHKGGNVYTFVMEMEHMEFMDAARLLAERVNFEIPKLSRRDEPGVNAEQRQRVYECNRAAALYYHQLLYSPEGAPALSYLHRRGLDDQTIRRFGLGATPQQGDALTRELRAQGFTDDELRMAGLVGERDGRLYDQFRNRAMFPIVSPQGRVLGFGGRVMGDGQPKYLNTSDTVVFNKRRELYGLNMVKKQGKVQRLILVEGYMDVVSLVQKGVSGVVATLGTALTPEQTALIKRYVPQVYVAYDGDGAGQNAIARALDMFEEQELDARVLRFPDGRDPDEFVREFGREAFERLEPMQPTAWRLDRIEQSVDLSTQEGRTSYAIEAAKCIARLKNPVERESYLPALMIKTGFSREALIEQIGVRPARNDAPPRDHRASRIAHDQFEPEHVKAEKLLLMLYAQGLCPARLMREDDFSDELNRKIAKWLIGGKSPSAILDELDADQRDRAAGIFQQAVPISPELAGQMAADCVEKIRVKRLEEQIDGIKSRLGDAQGEARGELLAHLTRLTREKTMIRSGRKEWTD</sequence>
<evidence type="ECO:0000259" key="15">
    <source>
        <dbReference type="PROSITE" id="PS50880"/>
    </source>
</evidence>
<keyword evidence="1 12" id="KW-0240">DNA-directed RNA polymerase</keyword>
<dbReference type="NCBIfam" id="TIGR01391">
    <property type="entry name" value="dnaG"/>
    <property type="match status" value="1"/>
</dbReference>
<dbReference type="GO" id="GO:0000428">
    <property type="term" value="C:DNA-directed RNA polymerase complex"/>
    <property type="evidence" value="ECO:0007669"/>
    <property type="project" value="UniProtKB-KW"/>
</dbReference>
<dbReference type="FunFam" id="3.40.1360.10:FF:000002">
    <property type="entry name" value="DNA primase"/>
    <property type="match status" value="1"/>
</dbReference>
<comment type="catalytic activity">
    <reaction evidence="12">
        <text>ssDNA + n NTP = ssDNA/pppN(pN)n-1 hybrid + (n-1) diphosphate.</text>
        <dbReference type="EC" id="2.7.7.101"/>
    </reaction>
</comment>
<evidence type="ECO:0000313" key="16">
    <source>
        <dbReference type="EMBL" id="HIU46383.1"/>
    </source>
</evidence>
<evidence type="ECO:0000256" key="9">
    <source>
        <dbReference type="ARBA" id="ARBA00022842"/>
    </source>
</evidence>
<dbReference type="PANTHER" id="PTHR30313">
    <property type="entry name" value="DNA PRIMASE"/>
    <property type="match status" value="1"/>
</dbReference>
<dbReference type="Pfam" id="PF13155">
    <property type="entry name" value="Toprim_2"/>
    <property type="match status" value="1"/>
</dbReference>
<name>A0A9D1LQU9_9FIRM</name>
<keyword evidence="2 12" id="KW-0639">Primosome</keyword>
<evidence type="ECO:0000256" key="12">
    <source>
        <dbReference type="HAMAP-Rule" id="MF_00974"/>
    </source>
</evidence>
<dbReference type="InterPro" id="IPR030846">
    <property type="entry name" value="DnaG_bac"/>
</dbReference>
<keyword evidence="8 12" id="KW-0862">Zinc</keyword>
<evidence type="ECO:0000256" key="3">
    <source>
        <dbReference type="ARBA" id="ARBA00022679"/>
    </source>
</evidence>
<dbReference type="GO" id="GO:0003899">
    <property type="term" value="F:DNA-directed RNA polymerase activity"/>
    <property type="evidence" value="ECO:0007669"/>
    <property type="project" value="UniProtKB-UniRule"/>
</dbReference>
<evidence type="ECO:0000256" key="14">
    <source>
        <dbReference type="PIRSR" id="PIRSR002811-1"/>
    </source>
</evidence>
<dbReference type="CDD" id="cd03364">
    <property type="entry name" value="TOPRIM_DnaG_primases"/>
    <property type="match status" value="1"/>
</dbReference>
<comment type="cofactor">
    <cofactor evidence="12 13 14">
        <name>Zn(2+)</name>
        <dbReference type="ChEBI" id="CHEBI:29105"/>
    </cofactor>
    <text evidence="12 13 14">Binds 1 zinc ion per monomer.</text>
</comment>
<dbReference type="GO" id="GO:0008270">
    <property type="term" value="F:zinc ion binding"/>
    <property type="evidence" value="ECO:0007669"/>
    <property type="project" value="UniProtKB-UniRule"/>
</dbReference>
<dbReference type="Gene3D" id="3.40.1360.10">
    <property type="match status" value="1"/>
</dbReference>
<dbReference type="InterPro" id="IPR019475">
    <property type="entry name" value="DNA_primase_DnaB-bd"/>
</dbReference>
<dbReference type="InterPro" id="IPR036977">
    <property type="entry name" value="DNA_primase_Znf_CHC2"/>
</dbReference>
<comment type="function">
    <text evidence="12 13">RNA polymerase that catalyzes the synthesis of short RNA molecules used as primers for DNA polymerase during DNA replication.</text>
</comment>
<keyword evidence="11 12" id="KW-0804">Transcription</keyword>
<evidence type="ECO:0000256" key="11">
    <source>
        <dbReference type="ARBA" id="ARBA00023163"/>
    </source>
</evidence>
<keyword evidence="10 12" id="KW-0238">DNA-binding</keyword>
<dbReference type="PIRSF" id="PIRSF002811">
    <property type="entry name" value="DnaG"/>
    <property type="match status" value="1"/>
</dbReference>
<comment type="subunit">
    <text evidence="12">Monomer. Interacts with DnaB.</text>
</comment>
<evidence type="ECO:0000256" key="5">
    <source>
        <dbReference type="ARBA" id="ARBA00022705"/>
    </source>
</evidence>
<dbReference type="PROSITE" id="PS50880">
    <property type="entry name" value="TOPRIM"/>
    <property type="match status" value="1"/>
</dbReference>
<keyword evidence="3 12" id="KW-0808">Transferase</keyword>
<keyword evidence="4 12" id="KW-0548">Nucleotidyltransferase</keyword>
<accession>A0A9D1LQU9</accession>
<keyword evidence="6 12" id="KW-0479">Metal-binding</keyword>
<keyword evidence="5 12" id="KW-0235">DNA replication</keyword>
<dbReference type="AlphaFoldDB" id="A0A9D1LQU9"/>
<evidence type="ECO:0000256" key="7">
    <source>
        <dbReference type="ARBA" id="ARBA00022771"/>
    </source>
</evidence>
<evidence type="ECO:0000256" key="10">
    <source>
        <dbReference type="ARBA" id="ARBA00023125"/>
    </source>
</evidence>
<dbReference type="InterPro" id="IPR002694">
    <property type="entry name" value="Znf_CHC2"/>
</dbReference>
<dbReference type="InterPro" id="IPR050219">
    <property type="entry name" value="DnaG_primase"/>
</dbReference>
<evidence type="ECO:0000256" key="2">
    <source>
        <dbReference type="ARBA" id="ARBA00022515"/>
    </source>
</evidence>
<dbReference type="SMART" id="SM00493">
    <property type="entry name" value="TOPRIM"/>
    <property type="match status" value="1"/>
</dbReference>
<keyword evidence="7 12" id="KW-0863">Zinc-finger</keyword>
<comment type="domain">
    <text evidence="12">Contains an N-terminal zinc-binding domain, a central core domain that contains the primase activity, and a C-terminal DnaB-binding domain.</text>
</comment>
<reference evidence="16" key="1">
    <citation type="submission" date="2020-10" db="EMBL/GenBank/DDBJ databases">
        <authorList>
            <person name="Gilroy R."/>
        </authorList>
    </citation>
    <scope>NUCLEOTIDE SEQUENCE</scope>
    <source>
        <strain evidence="16">ChiSxjej2B14-8506</strain>
    </source>
</reference>
<protein>
    <recommendedName>
        <fullName evidence="12 13">DNA primase</fullName>
        <ecNumber evidence="12">2.7.7.101</ecNumber>
    </recommendedName>
</protein>
<evidence type="ECO:0000313" key="17">
    <source>
        <dbReference type="Proteomes" id="UP000824123"/>
    </source>
</evidence>
<keyword evidence="9" id="KW-0460">Magnesium</keyword>
<dbReference type="InterPro" id="IPR034151">
    <property type="entry name" value="TOPRIM_DnaG_bac"/>
</dbReference>
<gene>
    <name evidence="12" type="primary">dnaG</name>
    <name evidence="16" type="ORF">IAC59_03910</name>
</gene>
<comment type="caution">
    <text evidence="16">The sequence shown here is derived from an EMBL/GenBank/DDBJ whole genome shotgun (WGS) entry which is preliminary data.</text>
</comment>
<dbReference type="Proteomes" id="UP000824123">
    <property type="component" value="Unassembled WGS sequence"/>
</dbReference>
<dbReference type="SUPFAM" id="SSF57783">
    <property type="entry name" value="Zinc beta-ribbon"/>
    <property type="match status" value="1"/>
</dbReference>
<dbReference type="SMART" id="SM00400">
    <property type="entry name" value="ZnF_CHCC"/>
    <property type="match status" value="1"/>
</dbReference>
<dbReference type="PANTHER" id="PTHR30313:SF2">
    <property type="entry name" value="DNA PRIMASE"/>
    <property type="match status" value="1"/>
</dbReference>
<dbReference type="InterPro" id="IPR006171">
    <property type="entry name" value="TOPRIM_dom"/>
</dbReference>
<dbReference type="GO" id="GO:0003677">
    <property type="term" value="F:DNA binding"/>
    <property type="evidence" value="ECO:0007669"/>
    <property type="project" value="UniProtKB-KW"/>
</dbReference>
<dbReference type="GO" id="GO:0005737">
    <property type="term" value="C:cytoplasm"/>
    <property type="evidence" value="ECO:0007669"/>
    <property type="project" value="TreeGrafter"/>
</dbReference>
<reference evidence="16" key="2">
    <citation type="journal article" date="2021" name="PeerJ">
        <title>Extensive microbial diversity within the chicken gut microbiome revealed by metagenomics and culture.</title>
        <authorList>
            <person name="Gilroy R."/>
            <person name="Ravi A."/>
            <person name="Getino M."/>
            <person name="Pursley I."/>
            <person name="Horton D.L."/>
            <person name="Alikhan N.F."/>
            <person name="Baker D."/>
            <person name="Gharbi K."/>
            <person name="Hall N."/>
            <person name="Watson M."/>
            <person name="Adriaenssens E.M."/>
            <person name="Foster-Nyarko E."/>
            <person name="Jarju S."/>
            <person name="Secka A."/>
            <person name="Antonio M."/>
            <person name="Oren A."/>
            <person name="Chaudhuri R.R."/>
            <person name="La Ragione R."/>
            <person name="Hildebrand F."/>
            <person name="Pallen M.J."/>
        </authorList>
    </citation>
    <scope>NUCLEOTIDE SEQUENCE</scope>
    <source>
        <strain evidence="16">ChiSxjej2B14-8506</strain>
    </source>
</reference>
<evidence type="ECO:0000256" key="13">
    <source>
        <dbReference type="PIRNR" id="PIRNR002811"/>
    </source>
</evidence>
<dbReference type="EC" id="2.7.7.101" evidence="12"/>
<evidence type="ECO:0000256" key="1">
    <source>
        <dbReference type="ARBA" id="ARBA00022478"/>
    </source>
</evidence>
<feature type="zinc finger region" description="CHC2-type" evidence="12 14">
    <location>
        <begin position="38"/>
        <end position="62"/>
    </location>
</feature>
<dbReference type="HAMAP" id="MF_00974">
    <property type="entry name" value="DNA_primase_DnaG"/>
    <property type="match status" value="1"/>
</dbReference>
<dbReference type="Pfam" id="PF01807">
    <property type="entry name" value="Zn_ribbon_DnaG"/>
    <property type="match status" value="1"/>
</dbReference>
<dbReference type="InterPro" id="IPR037068">
    <property type="entry name" value="DNA_primase_core_N_sf"/>
</dbReference>